<feature type="compositionally biased region" description="Acidic residues" evidence="1">
    <location>
        <begin position="351"/>
        <end position="362"/>
    </location>
</feature>
<name>A0AAE0J0F3_9PEZI</name>
<feature type="region of interest" description="Disordered" evidence="1">
    <location>
        <begin position="330"/>
        <end position="364"/>
    </location>
</feature>
<protein>
    <submittedName>
        <fullName evidence="2">Uncharacterized protein</fullName>
    </submittedName>
</protein>
<gene>
    <name evidence="2" type="ORF">B0H65DRAFT_437050</name>
</gene>
<feature type="compositionally biased region" description="Low complexity" evidence="1">
    <location>
        <begin position="264"/>
        <end position="281"/>
    </location>
</feature>
<sequence length="385" mass="43449">MDAHAQGNLPAEDHYARPPDFWVALLETLPLCDVCSESHVHLPGATRCIDCLENSPGPQRRRDMYRILHIGGFYCSSCYIRETPILGHSCARCLRMRLAAKLRRKLIARLVPARRKLAIVREVAESVGTEDNAVVAVKDAMRAILTVRNVFKLLDRAHQILRELTELDAARAGAIAPDFHDAVEVYQEVSRLAQDAFVSATAGWMGQENEDQHHAEALSNINSFVPQILAQHPEQHPAQQPEKHHAQHPGQHLAQQPEQHHAQHPGQHLAQHPGQHPAQQPEQHHIQEPGQHPAQHPEQHPIQQNPTANQHDDQHYPRVPLVDQNNLFDEIQHGPDDLLPNDYNIPPLVAPEEDNDDDDPYPDDILLAIDRFGHQEYNPVPQTDN</sequence>
<accession>A0AAE0J0F3</accession>
<dbReference type="RefSeq" id="XP_062676799.1">
    <property type="nucleotide sequence ID" value="XM_062825282.1"/>
</dbReference>
<feature type="compositionally biased region" description="Low complexity" evidence="1">
    <location>
        <begin position="248"/>
        <end position="257"/>
    </location>
</feature>
<evidence type="ECO:0000313" key="2">
    <source>
        <dbReference type="EMBL" id="KAK3334633.1"/>
    </source>
</evidence>
<dbReference type="AlphaFoldDB" id="A0AAE0J0F3"/>
<feature type="region of interest" description="Disordered" evidence="1">
    <location>
        <begin position="233"/>
        <end position="317"/>
    </location>
</feature>
<evidence type="ECO:0000313" key="3">
    <source>
        <dbReference type="Proteomes" id="UP001278500"/>
    </source>
</evidence>
<reference evidence="2" key="2">
    <citation type="submission" date="2023-06" db="EMBL/GenBank/DDBJ databases">
        <authorList>
            <consortium name="Lawrence Berkeley National Laboratory"/>
            <person name="Haridas S."/>
            <person name="Hensen N."/>
            <person name="Bonometti L."/>
            <person name="Westerberg I."/>
            <person name="Brannstrom I.O."/>
            <person name="Guillou S."/>
            <person name="Cros-Aarteil S."/>
            <person name="Calhoun S."/>
            <person name="Kuo A."/>
            <person name="Mondo S."/>
            <person name="Pangilinan J."/>
            <person name="Riley R."/>
            <person name="Labutti K."/>
            <person name="Andreopoulos B."/>
            <person name="Lipzen A."/>
            <person name="Chen C."/>
            <person name="Yanf M."/>
            <person name="Daum C."/>
            <person name="Ng V."/>
            <person name="Clum A."/>
            <person name="Steindorff A."/>
            <person name="Ohm R."/>
            <person name="Martin F."/>
            <person name="Silar P."/>
            <person name="Natvig D."/>
            <person name="Lalanne C."/>
            <person name="Gautier V."/>
            <person name="Ament-Velasquez S.L."/>
            <person name="Kruys A."/>
            <person name="Hutchinson M.I."/>
            <person name="Powell A.J."/>
            <person name="Barry K."/>
            <person name="Miller A.N."/>
            <person name="Grigoriev I.V."/>
            <person name="Debuchy R."/>
            <person name="Gladieux P."/>
            <person name="Thoren M.H."/>
            <person name="Johannesson H."/>
        </authorList>
    </citation>
    <scope>NUCLEOTIDE SEQUENCE</scope>
    <source>
        <strain evidence="2">CBS 560.94</strain>
    </source>
</reference>
<comment type="caution">
    <text evidence="2">The sequence shown here is derived from an EMBL/GenBank/DDBJ whole genome shotgun (WGS) entry which is preliminary data.</text>
</comment>
<dbReference type="Proteomes" id="UP001278500">
    <property type="component" value="Unassembled WGS sequence"/>
</dbReference>
<dbReference type="GeneID" id="87862436"/>
<reference evidence="2" key="1">
    <citation type="journal article" date="2023" name="Mol. Phylogenet. Evol.">
        <title>Genome-scale phylogeny and comparative genomics of the fungal order Sordariales.</title>
        <authorList>
            <person name="Hensen N."/>
            <person name="Bonometti L."/>
            <person name="Westerberg I."/>
            <person name="Brannstrom I.O."/>
            <person name="Guillou S."/>
            <person name="Cros-Aarteil S."/>
            <person name="Calhoun S."/>
            <person name="Haridas S."/>
            <person name="Kuo A."/>
            <person name="Mondo S."/>
            <person name="Pangilinan J."/>
            <person name="Riley R."/>
            <person name="LaButti K."/>
            <person name="Andreopoulos B."/>
            <person name="Lipzen A."/>
            <person name="Chen C."/>
            <person name="Yan M."/>
            <person name="Daum C."/>
            <person name="Ng V."/>
            <person name="Clum A."/>
            <person name="Steindorff A."/>
            <person name="Ohm R.A."/>
            <person name="Martin F."/>
            <person name="Silar P."/>
            <person name="Natvig D.O."/>
            <person name="Lalanne C."/>
            <person name="Gautier V."/>
            <person name="Ament-Velasquez S.L."/>
            <person name="Kruys A."/>
            <person name="Hutchinson M.I."/>
            <person name="Powell A.J."/>
            <person name="Barry K."/>
            <person name="Miller A.N."/>
            <person name="Grigoriev I.V."/>
            <person name="Debuchy R."/>
            <person name="Gladieux P."/>
            <person name="Hiltunen Thoren M."/>
            <person name="Johannesson H."/>
        </authorList>
    </citation>
    <scope>NUCLEOTIDE SEQUENCE</scope>
    <source>
        <strain evidence="2">CBS 560.94</strain>
    </source>
</reference>
<evidence type="ECO:0000256" key="1">
    <source>
        <dbReference type="SAM" id="MobiDB-lite"/>
    </source>
</evidence>
<keyword evidence="3" id="KW-1185">Reference proteome</keyword>
<proteinExistence type="predicted"/>
<organism evidence="2 3">
    <name type="scientific">Neurospora tetraspora</name>
    <dbReference type="NCBI Taxonomy" id="94610"/>
    <lineage>
        <taxon>Eukaryota</taxon>
        <taxon>Fungi</taxon>
        <taxon>Dikarya</taxon>
        <taxon>Ascomycota</taxon>
        <taxon>Pezizomycotina</taxon>
        <taxon>Sordariomycetes</taxon>
        <taxon>Sordariomycetidae</taxon>
        <taxon>Sordariales</taxon>
        <taxon>Sordariaceae</taxon>
        <taxon>Neurospora</taxon>
    </lineage>
</organism>
<dbReference type="EMBL" id="JAUEPP010000010">
    <property type="protein sequence ID" value="KAK3334633.1"/>
    <property type="molecule type" value="Genomic_DNA"/>
</dbReference>